<dbReference type="AlphaFoldDB" id="A0A8J3L5M4"/>
<comment type="caution">
    <text evidence="1">The sequence shown here is derived from an EMBL/GenBank/DDBJ whole genome shotgun (WGS) entry which is preliminary data.</text>
</comment>
<organism evidence="1 2">
    <name type="scientific">Catellatospora coxensis</name>
    <dbReference type="NCBI Taxonomy" id="310354"/>
    <lineage>
        <taxon>Bacteria</taxon>
        <taxon>Bacillati</taxon>
        <taxon>Actinomycetota</taxon>
        <taxon>Actinomycetes</taxon>
        <taxon>Micromonosporales</taxon>
        <taxon>Micromonosporaceae</taxon>
        <taxon>Catellatospora</taxon>
    </lineage>
</organism>
<evidence type="ECO:0000313" key="2">
    <source>
        <dbReference type="Proteomes" id="UP000630887"/>
    </source>
</evidence>
<keyword evidence="2" id="KW-1185">Reference proteome</keyword>
<dbReference type="Proteomes" id="UP000630887">
    <property type="component" value="Unassembled WGS sequence"/>
</dbReference>
<accession>A0A8J3L5M4</accession>
<reference evidence="1 2" key="1">
    <citation type="submission" date="2021-01" db="EMBL/GenBank/DDBJ databases">
        <title>Whole genome shotgun sequence of Catellatospora coxensis NBRC 107359.</title>
        <authorList>
            <person name="Komaki H."/>
            <person name="Tamura T."/>
        </authorList>
    </citation>
    <scope>NUCLEOTIDE SEQUENCE [LARGE SCALE GENOMIC DNA]</scope>
    <source>
        <strain evidence="1 2">NBRC 107359</strain>
    </source>
</reference>
<sequence length="100" mass="10924">MPETEINFVGTADPKASATAIGRQLGLDFAERESLFLGDRYLRATPPWGEVIIQRNDDMGEPAEPSHPEAPTVVRIHVDAAHESRIGTALRRLGFTQVAS</sequence>
<dbReference type="EMBL" id="BONI01000028">
    <property type="protein sequence ID" value="GIG06855.1"/>
    <property type="molecule type" value="Genomic_DNA"/>
</dbReference>
<proteinExistence type="predicted"/>
<name>A0A8J3L5M4_9ACTN</name>
<dbReference type="RefSeq" id="WP_203693214.1">
    <property type="nucleotide sequence ID" value="NZ_BAAALC010000017.1"/>
</dbReference>
<evidence type="ECO:0008006" key="3">
    <source>
        <dbReference type="Google" id="ProtNLM"/>
    </source>
</evidence>
<evidence type="ECO:0000313" key="1">
    <source>
        <dbReference type="EMBL" id="GIG06855.1"/>
    </source>
</evidence>
<protein>
    <recommendedName>
        <fullName evidence="3">CYTH domain-containing protein</fullName>
    </recommendedName>
</protein>
<gene>
    <name evidence="1" type="ORF">Cco03nite_35550</name>
</gene>